<dbReference type="InterPro" id="IPR019931">
    <property type="entry name" value="LPXTG_anchor"/>
</dbReference>
<keyword evidence="6" id="KW-0812">Transmembrane</keyword>
<keyword evidence="4" id="KW-0572">Peptidoglycan-anchor</keyword>
<name>A0A2U1TD65_9MICO</name>
<organism evidence="8 9">
    <name type="scientific">Mycetocola zhujimingii</name>
    <dbReference type="NCBI Taxonomy" id="2079792"/>
    <lineage>
        <taxon>Bacteria</taxon>
        <taxon>Bacillati</taxon>
        <taxon>Actinomycetota</taxon>
        <taxon>Actinomycetes</taxon>
        <taxon>Micrococcales</taxon>
        <taxon>Microbacteriaceae</taxon>
        <taxon>Mycetocola</taxon>
    </lineage>
</organism>
<evidence type="ECO:0000256" key="5">
    <source>
        <dbReference type="SAM" id="MobiDB-lite"/>
    </source>
</evidence>
<comment type="caution">
    <text evidence="8">The sequence shown here is derived from an EMBL/GenBank/DDBJ whole genome shotgun (WGS) entry which is preliminary data.</text>
</comment>
<gene>
    <name evidence="8" type="ORF">DF223_09315</name>
</gene>
<dbReference type="AlphaFoldDB" id="A0A2U1TD65"/>
<keyword evidence="1" id="KW-0134">Cell wall</keyword>
<evidence type="ECO:0000256" key="4">
    <source>
        <dbReference type="ARBA" id="ARBA00023088"/>
    </source>
</evidence>
<dbReference type="EMBL" id="QEFB01000009">
    <property type="protein sequence ID" value="PWC06816.1"/>
    <property type="molecule type" value="Genomic_DNA"/>
</dbReference>
<reference evidence="9" key="1">
    <citation type="submission" date="2018-04" db="EMBL/GenBank/DDBJ databases">
        <authorList>
            <person name="Liu S."/>
            <person name="Wang Z."/>
            <person name="Li J."/>
        </authorList>
    </citation>
    <scope>NUCLEOTIDE SEQUENCE [LARGE SCALE GENOMIC DNA]</scope>
    <source>
        <strain evidence="9">622</strain>
    </source>
</reference>
<evidence type="ECO:0000313" key="9">
    <source>
        <dbReference type="Proteomes" id="UP000244962"/>
    </source>
</evidence>
<feature type="region of interest" description="Disordered" evidence="5">
    <location>
        <begin position="421"/>
        <end position="500"/>
    </location>
</feature>
<evidence type="ECO:0000256" key="6">
    <source>
        <dbReference type="SAM" id="Phobius"/>
    </source>
</evidence>
<evidence type="ECO:0000259" key="7">
    <source>
        <dbReference type="PROSITE" id="PS50847"/>
    </source>
</evidence>
<keyword evidence="2" id="KW-0964">Secreted</keyword>
<feature type="transmembrane region" description="Helical" evidence="6">
    <location>
        <begin position="55"/>
        <end position="77"/>
    </location>
</feature>
<dbReference type="NCBIfam" id="TIGR04215">
    <property type="entry name" value="choice_anch_A"/>
    <property type="match status" value="1"/>
</dbReference>
<dbReference type="Pfam" id="PF20597">
    <property type="entry name" value="pAdhesive_15"/>
    <property type="match status" value="1"/>
</dbReference>
<feature type="region of interest" description="Disordered" evidence="5">
    <location>
        <begin position="1"/>
        <end position="42"/>
    </location>
</feature>
<evidence type="ECO:0000256" key="1">
    <source>
        <dbReference type="ARBA" id="ARBA00022512"/>
    </source>
</evidence>
<feature type="compositionally biased region" description="Basic and acidic residues" evidence="5">
    <location>
        <begin position="26"/>
        <end position="35"/>
    </location>
</feature>
<evidence type="ECO:0000313" key="8">
    <source>
        <dbReference type="EMBL" id="PWC06816.1"/>
    </source>
</evidence>
<feature type="transmembrane region" description="Helical" evidence="6">
    <location>
        <begin position="502"/>
        <end position="522"/>
    </location>
</feature>
<keyword evidence="6" id="KW-1133">Transmembrane helix</keyword>
<keyword evidence="6" id="KW-0472">Membrane</keyword>
<proteinExistence type="predicted"/>
<evidence type="ECO:0000256" key="2">
    <source>
        <dbReference type="ARBA" id="ARBA00022525"/>
    </source>
</evidence>
<feature type="domain" description="Gram-positive cocci surface proteins LPxTG" evidence="7">
    <location>
        <begin position="493"/>
        <end position="530"/>
    </location>
</feature>
<dbReference type="NCBIfam" id="TIGR01167">
    <property type="entry name" value="LPXTG_anchor"/>
    <property type="match status" value="1"/>
</dbReference>
<keyword evidence="9" id="KW-1185">Reference proteome</keyword>
<dbReference type="PROSITE" id="PS50847">
    <property type="entry name" value="GRAM_POS_ANCHORING"/>
    <property type="match status" value="1"/>
</dbReference>
<dbReference type="Proteomes" id="UP000244962">
    <property type="component" value="Unassembled WGS sequence"/>
</dbReference>
<feature type="compositionally biased region" description="Pro residues" evidence="5">
    <location>
        <begin position="430"/>
        <end position="460"/>
    </location>
</feature>
<sequence>MARLSRVNGCQPESSGPAGSRTRGQCADENKESLYRRSPLLATPSPMRRYTTKRLAGMAIVAGTVGVLAAATVLAAGSLPAEGATITVGPVNPVTVTVSGHPANSGFTVFVEGDVALNADETEGTVAAGGDLSFGASYSIAGAGLFPNTFTAPGDTQPTYLYVGGGVDFAASGSNVLRVLNNGFTKIADASTYLALDRDNNNATVNYNIVQPGAAYGSVPRIEGTITETPTQVSTAVGTDLIDIPGAFTAYRGLTTQLAQCTPNATLTDDAGTPLTSPIAPGTRGHLSLTPGVTNVLSIPASDLEALSELVVDSQPAEDTPLLVNISGQTFNGSIPNLPGATSAQAPYILWNFPEATSVTVTGGDSLEGTIYAPTANLSWQVTQNIEGNVIAAQFTHGTPAIPGGAPREVHSFPFNAELTCTYEDGSTPTPTPTDTPTPTPTPTDTPTPTPTVTPDPTPTPTDTATAPAPGPGSDPTPDSQTGTSWGDDGDRLPDTGGDVSLAATLTGIATAAAVGGALLLVGRRRTSKD</sequence>
<keyword evidence="3" id="KW-0732">Signal</keyword>
<dbReference type="InterPro" id="IPR026588">
    <property type="entry name" value="Choice_anch_A"/>
</dbReference>
<accession>A0A2U1TD65</accession>
<protein>
    <recommendedName>
        <fullName evidence="7">Gram-positive cocci surface proteins LPxTG domain-containing protein</fullName>
    </recommendedName>
</protein>
<evidence type="ECO:0000256" key="3">
    <source>
        <dbReference type="ARBA" id="ARBA00022729"/>
    </source>
</evidence>